<evidence type="ECO:0000256" key="1">
    <source>
        <dbReference type="SAM" id="MobiDB-lite"/>
    </source>
</evidence>
<sequence>MTCMRLAELADLPLGLVLGTIGAAYAPNEEEAAVWRKLAEEAGGDASSPWMPERGRTGTRRGRGAASRGTGAFGFGGDAELLAVCPDLGGVAHRNRSVRAPQY</sequence>
<proteinExistence type="predicted"/>
<gene>
    <name evidence="2" type="ORF">GCM10025759_04950</name>
</gene>
<comment type="caution">
    <text evidence="2">The sequence shown here is derived from an EMBL/GenBank/DDBJ whole genome shotgun (WGS) entry which is preliminary data.</text>
</comment>
<keyword evidence="3" id="KW-1185">Reference proteome</keyword>
<organism evidence="2 3">
    <name type="scientific">Lysobacter panacisoli</name>
    <dbReference type="NCBI Taxonomy" id="1255263"/>
    <lineage>
        <taxon>Bacteria</taxon>
        <taxon>Pseudomonadati</taxon>
        <taxon>Pseudomonadota</taxon>
        <taxon>Gammaproteobacteria</taxon>
        <taxon>Lysobacterales</taxon>
        <taxon>Lysobacteraceae</taxon>
        <taxon>Lysobacter</taxon>
    </lineage>
</organism>
<dbReference type="EMBL" id="BAABKY010000001">
    <property type="protein sequence ID" value="GAA5068818.1"/>
    <property type="molecule type" value="Genomic_DNA"/>
</dbReference>
<evidence type="ECO:0000313" key="2">
    <source>
        <dbReference type="EMBL" id="GAA5068818.1"/>
    </source>
</evidence>
<feature type="region of interest" description="Disordered" evidence="1">
    <location>
        <begin position="43"/>
        <end position="69"/>
    </location>
</feature>
<evidence type="ECO:0000313" key="3">
    <source>
        <dbReference type="Proteomes" id="UP001501083"/>
    </source>
</evidence>
<protein>
    <submittedName>
        <fullName evidence="2">Uncharacterized protein</fullName>
    </submittedName>
</protein>
<reference evidence="3" key="1">
    <citation type="journal article" date="2019" name="Int. J. Syst. Evol. Microbiol.">
        <title>The Global Catalogue of Microorganisms (GCM) 10K type strain sequencing project: providing services to taxonomists for standard genome sequencing and annotation.</title>
        <authorList>
            <consortium name="The Broad Institute Genomics Platform"/>
            <consortium name="The Broad Institute Genome Sequencing Center for Infectious Disease"/>
            <person name="Wu L."/>
            <person name="Ma J."/>
        </authorList>
    </citation>
    <scope>NUCLEOTIDE SEQUENCE [LARGE SCALE GENOMIC DNA]</scope>
    <source>
        <strain evidence="3">JCM 19212</strain>
    </source>
</reference>
<name>A0ABP9L0A8_9GAMM</name>
<accession>A0ABP9L0A8</accession>
<dbReference type="Proteomes" id="UP001501083">
    <property type="component" value="Unassembled WGS sequence"/>
</dbReference>